<dbReference type="InterPro" id="IPR007470">
    <property type="entry name" value="HemX"/>
</dbReference>
<feature type="compositionally biased region" description="Polar residues" evidence="1">
    <location>
        <begin position="401"/>
        <end position="415"/>
    </location>
</feature>
<evidence type="ECO:0000256" key="1">
    <source>
        <dbReference type="SAM" id="MobiDB-lite"/>
    </source>
</evidence>
<protein>
    <submittedName>
        <fullName evidence="3">Heme biosynthesis protein HemY</fullName>
    </submittedName>
</protein>
<feature type="compositionally biased region" description="Basic and acidic residues" evidence="1">
    <location>
        <begin position="11"/>
        <end position="23"/>
    </location>
</feature>
<feature type="region of interest" description="Disordered" evidence="1">
    <location>
        <begin position="1"/>
        <end position="25"/>
    </location>
</feature>
<keyword evidence="2" id="KW-0812">Transmembrane</keyword>
<comment type="caution">
    <text evidence="3">The sequence shown here is derived from an EMBL/GenBank/DDBJ whole genome shotgun (WGS) entry which is preliminary data.</text>
</comment>
<accession>A0A3M8Q9P9</accession>
<dbReference type="Pfam" id="PF04375">
    <property type="entry name" value="HemX"/>
    <property type="match status" value="1"/>
</dbReference>
<feature type="region of interest" description="Disordered" evidence="1">
    <location>
        <begin position="371"/>
        <end position="426"/>
    </location>
</feature>
<dbReference type="PANTHER" id="PTHR38043:SF1">
    <property type="entry name" value="PROTEIN HEMX"/>
    <property type="match status" value="1"/>
</dbReference>
<keyword evidence="2" id="KW-1133">Transmembrane helix</keyword>
<dbReference type="Proteomes" id="UP000280507">
    <property type="component" value="Unassembled WGS sequence"/>
</dbReference>
<dbReference type="RefSeq" id="WP_123094138.1">
    <property type="nucleotide sequence ID" value="NZ_RIZG01000001.1"/>
</dbReference>
<sequence>MTDNNKPTPQAEDKTDSSTHSDTENNQINTVERHILPGVAIGLSVVALAASSWLYVQSSQNTLNQDIALLSTQQATLSSQLEANRFDKAQMDQLLTQTRLTEETLKQQQDRLASQQAQQADTLLSLDSKVNRLNTTTKEDWKLAEAAYLIRLANQRLLLESDSSGAVSLLNNADDILRELEDPIVFATRKALAKDIQALKSVNPFDLEGTYLKLNALYDSAPTLPQREPSKEWQAITTASTENIDTSGKVTSVLNSFWESIRSLVVINYNQQPIEALLPPAQYQQLVVGLQLQLEIAQVALIKGESVIYQQALERVANATTSHFDTQSKAVVSFLSSLTVLQQLNPAPDLPQPRDSLITIKALMSEWNGNNVTDVPTDESAIQQTDAEETTGATKQDEGTENPSVAPTSNTTTPADATPIYLGGDA</sequence>
<gene>
    <name evidence="3" type="ORF">EBI00_01425</name>
</gene>
<reference evidence="3 4" key="1">
    <citation type="journal article" date="2012" name="Int. J. Syst. Evol. Microbiol.">
        <title>Marinomonas hwangdonensis sp. nov., isolated from seawater.</title>
        <authorList>
            <person name="Jung Y.T."/>
            <person name="Oh T.K."/>
            <person name="Yoon J.H."/>
        </authorList>
    </citation>
    <scope>NUCLEOTIDE SEQUENCE [LARGE SCALE GENOMIC DNA]</scope>
    <source>
        <strain evidence="3 4">HDW-15</strain>
    </source>
</reference>
<keyword evidence="2" id="KW-0472">Membrane</keyword>
<feature type="compositionally biased region" description="Polar residues" evidence="1">
    <location>
        <begin position="371"/>
        <end position="385"/>
    </location>
</feature>
<evidence type="ECO:0000313" key="3">
    <source>
        <dbReference type="EMBL" id="RNF52797.1"/>
    </source>
</evidence>
<dbReference type="AlphaFoldDB" id="A0A3M8Q9P9"/>
<keyword evidence="4" id="KW-1185">Reference proteome</keyword>
<feature type="transmembrane region" description="Helical" evidence="2">
    <location>
        <begin position="35"/>
        <end position="56"/>
    </location>
</feature>
<evidence type="ECO:0000313" key="4">
    <source>
        <dbReference type="Proteomes" id="UP000280507"/>
    </source>
</evidence>
<proteinExistence type="predicted"/>
<name>A0A3M8Q9P9_9GAMM</name>
<organism evidence="3 4">
    <name type="scientific">Marinomonas hwangdonensis</name>
    <dbReference type="NCBI Taxonomy" id="1053647"/>
    <lineage>
        <taxon>Bacteria</taxon>
        <taxon>Pseudomonadati</taxon>
        <taxon>Pseudomonadota</taxon>
        <taxon>Gammaproteobacteria</taxon>
        <taxon>Oceanospirillales</taxon>
        <taxon>Oceanospirillaceae</taxon>
        <taxon>Marinomonas</taxon>
    </lineage>
</organism>
<dbReference type="OrthoDB" id="5739852at2"/>
<dbReference type="PANTHER" id="PTHR38043">
    <property type="entry name" value="PROTEIN HEMX"/>
    <property type="match status" value="1"/>
</dbReference>
<evidence type="ECO:0000256" key="2">
    <source>
        <dbReference type="SAM" id="Phobius"/>
    </source>
</evidence>
<dbReference type="EMBL" id="RIZG01000001">
    <property type="protein sequence ID" value="RNF52797.1"/>
    <property type="molecule type" value="Genomic_DNA"/>
</dbReference>